<feature type="signal peptide" evidence="2">
    <location>
        <begin position="1"/>
        <end position="18"/>
    </location>
</feature>
<sequence length="184" mass="20020">MRWLRFSLVILMAPLAGCAVNSQPATYQVDTKGPYKLDTGDTLRVTVYGDPQLSTTYKVDDSGSVALPLVGPVAVRGATTQGASTRIAAALTRGYMRNPNVAVEVAEYRPFFIQGEINNSGQFPYVFGMTVRSAIATAGGFKETADRGNAIVYRRQGNDMVKAKVDLDFPVFPGDTVVILERWF</sequence>
<name>A0AA41UFW3_9HYPH</name>
<dbReference type="PANTHER" id="PTHR33619:SF3">
    <property type="entry name" value="POLYSACCHARIDE EXPORT PROTEIN GFCE-RELATED"/>
    <property type="match status" value="1"/>
</dbReference>
<dbReference type="InterPro" id="IPR019554">
    <property type="entry name" value="Soluble_ligand-bd"/>
</dbReference>
<evidence type="ECO:0000313" key="6">
    <source>
        <dbReference type="Proteomes" id="UP001156140"/>
    </source>
</evidence>
<organism evidence="5 6">
    <name type="scientific">Paradevosia shaoguanensis</name>
    <dbReference type="NCBI Taxonomy" id="1335043"/>
    <lineage>
        <taxon>Bacteria</taxon>
        <taxon>Pseudomonadati</taxon>
        <taxon>Pseudomonadota</taxon>
        <taxon>Alphaproteobacteria</taxon>
        <taxon>Hyphomicrobiales</taxon>
        <taxon>Devosiaceae</taxon>
        <taxon>Paradevosia</taxon>
    </lineage>
</organism>
<keyword evidence="1 2" id="KW-0732">Signal</keyword>
<accession>A0AA41UFW3</accession>
<feature type="chain" id="PRO_5041296789" evidence="2">
    <location>
        <begin position="19"/>
        <end position="184"/>
    </location>
</feature>
<evidence type="ECO:0000256" key="1">
    <source>
        <dbReference type="ARBA" id="ARBA00022729"/>
    </source>
</evidence>
<keyword evidence="6" id="KW-1185">Reference proteome</keyword>
<dbReference type="InterPro" id="IPR003715">
    <property type="entry name" value="Poly_export_N"/>
</dbReference>
<comment type="caution">
    <text evidence="5">The sequence shown here is derived from an EMBL/GenBank/DDBJ whole genome shotgun (WGS) entry which is preliminary data.</text>
</comment>
<feature type="domain" description="Polysaccharide export protein N-terminal" evidence="3">
    <location>
        <begin position="32"/>
        <end position="105"/>
    </location>
</feature>
<dbReference type="Proteomes" id="UP001156140">
    <property type="component" value="Unassembled WGS sequence"/>
</dbReference>
<dbReference type="Pfam" id="PF10531">
    <property type="entry name" value="SLBB"/>
    <property type="match status" value="1"/>
</dbReference>
<dbReference type="EMBL" id="JALAZD010000001">
    <property type="protein sequence ID" value="MCI0126791.1"/>
    <property type="molecule type" value="Genomic_DNA"/>
</dbReference>
<dbReference type="GO" id="GO:0015159">
    <property type="term" value="F:polysaccharide transmembrane transporter activity"/>
    <property type="evidence" value="ECO:0007669"/>
    <property type="project" value="InterPro"/>
</dbReference>
<proteinExistence type="predicted"/>
<dbReference type="InterPro" id="IPR049712">
    <property type="entry name" value="Poly_export"/>
</dbReference>
<dbReference type="Gene3D" id="3.30.1950.10">
    <property type="entry name" value="wza like domain"/>
    <property type="match status" value="1"/>
</dbReference>
<dbReference type="Pfam" id="PF02563">
    <property type="entry name" value="Poly_export"/>
    <property type="match status" value="1"/>
</dbReference>
<dbReference type="AlphaFoldDB" id="A0AA41UFW3"/>
<gene>
    <name evidence="5" type="ORF">ML536_08125</name>
</gene>
<dbReference type="RefSeq" id="WP_052016218.1">
    <property type="nucleotide sequence ID" value="NZ_JAKETQ010000001.1"/>
</dbReference>
<protein>
    <submittedName>
        <fullName evidence="5">Polysaccharide export protein</fullName>
    </submittedName>
</protein>
<evidence type="ECO:0000313" key="5">
    <source>
        <dbReference type="EMBL" id="MCI0126791.1"/>
    </source>
</evidence>
<feature type="domain" description="Soluble ligand binding" evidence="4">
    <location>
        <begin position="111"/>
        <end position="160"/>
    </location>
</feature>
<evidence type="ECO:0000256" key="2">
    <source>
        <dbReference type="SAM" id="SignalP"/>
    </source>
</evidence>
<reference evidence="5" key="1">
    <citation type="submission" date="2022-03" db="EMBL/GenBank/DDBJ databases">
        <title>The complete genome sequence of a Methyloterrigena soli.</title>
        <authorList>
            <person name="Zi Z."/>
        </authorList>
    </citation>
    <scope>NUCLEOTIDE SEQUENCE</scope>
    <source>
        <strain evidence="5">M48</strain>
    </source>
</reference>
<evidence type="ECO:0000259" key="4">
    <source>
        <dbReference type="Pfam" id="PF10531"/>
    </source>
</evidence>
<dbReference type="PANTHER" id="PTHR33619">
    <property type="entry name" value="POLYSACCHARIDE EXPORT PROTEIN GFCE-RELATED"/>
    <property type="match status" value="1"/>
</dbReference>
<evidence type="ECO:0000259" key="3">
    <source>
        <dbReference type="Pfam" id="PF02563"/>
    </source>
</evidence>